<name>F6EZN9_SPHCR</name>
<reference evidence="2 3" key="1">
    <citation type="submission" date="2011-05" db="EMBL/GenBank/DDBJ databases">
        <title>Complete sequence of chromosome 1 of Sphingobium chlorophenolicum L-1.</title>
        <authorList>
            <consortium name="US DOE Joint Genome Institute"/>
            <person name="Lucas S."/>
            <person name="Han J."/>
            <person name="Lapidus A."/>
            <person name="Cheng J.-F."/>
            <person name="Goodwin L."/>
            <person name="Pitluck S."/>
            <person name="Peters L."/>
            <person name="Daligault H."/>
            <person name="Han C."/>
            <person name="Tapia R."/>
            <person name="Land M."/>
            <person name="Hauser L."/>
            <person name="Kyrpides N."/>
            <person name="Ivanova N."/>
            <person name="Pagani I."/>
            <person name="Turner P."/>
            <person name="Copley S."/>
            <person name="Woyke T."/>
        </authorList>
    </citation>
    <scope>NUCLEOTIDE SEQUENCE [LARGE SCALE GENOMIC DNA]</scope>
    <source>
        <strain evidence="2 3">L-1</strain>
    </source>
</reference>
<feature type="signal peptide" evidence="1">
    <location>
        <begin position="1"/>
        <end position="33"/>
    </location>
</feature>
<evidence type="ECO:0000313" key="2">
    <source>
        <dbReference type="EMBL" id="AEG50223.1"/>
    </source>
</evidence>
<organism evidence="2 3">
    <name type="scientific">Sphingobium chlorophenolicum L-1</name>
    <dbReference type="NCBI Taxonomy" id="690566"/>
    <lineage>
        <taxon>Bacteria</taxon>
        <taxon>Pseudomonadati</taxon>
        <taxon>Pseudomonadota</taxon>
        <taxon>Alphaproteobacteria</taxon>
        <taxon>Sphingomonadales</taxon>
        <taxon>Sphingomonadaceae</taxon>
        <taxon>Sphingobium</taxon>
    </lineage>
</organism>
<feature type="chain" id="PRO_5003335655" evidence="1">
    <location>
        <begin position="34"/>
        <end position="288"/>
    </location>
</feature>
<keyword evidence="1" id="KW-0732">Signal</keyword>
<proteinExistence type="predicted"/>
<evidence type="ECO:0000256" key="1">
    <source>
        <dbReference type="SAM" id="SignalP"/>
    </source>
</evidence>
<dbReference type="HOGENOM" id="CLU_966122_0_0_5"/>
<dbReference type="EMBL" id="CP002798">
    <property type="protein sequence ID" value="AEG50223.1"/>
    <property type="molecule type" value="Genomic_DNA"/>
</dbReference>
<dbReference type="STRING" id="690566.Sphch_2576"/>
<accession>F6EZN9</accession>
<protein>
    <submittedName>
        <fullName evidence="2">Uncharacterized protein</fullName>
    </submittedName>
</protein>
<evidence type="ECO:0000313" key="3">
    <source>
        <dbReference type="Proteomes" id="UP000007150"/>
    </source>
</evidence>
<dbReference type="Proteomes" id="UP000007150">
    <property type="component" value="Chromosome 1"/>
</dbReference>
<sequence length="288" mass="30623" precursor="true">MNNDPKQPRLSRAKRLGLAFASLTYFASGPGWAAPGAVTAAMADRMVAASPQRERHRAWATCADHVATLVVAQDGDISKVRSMIELGCGEEESRLTGSLIAKYGVSQGGAAMRALKQFAERRYAASIKDRARPSSDPNLFERTSMNWSVRRSEDGGCFAMVSRTGAFSVGRMATMLKRNGGVDAVAFVVQGSAVENVDKAARGAFTARAIVSAGNNSTRLDEPIELTPTPYDDGVIYSTPATSTLLVELSGGDRVQIELPSSPLPYAAVFPLAGFGEAWAAVQRCASR</sequence>
<dbReference type="KEGG" id="sch:Sphch_2576"/>
<dbReference type="AlphaFoldDB" id="F6EZN9"/>
<keyword evidence="3" id="KW-1185">Reference proteome</keyword>
<dbReference type="RefSeq" id="WP_013848459.1">
    <property type="nucleotide sequence ID" value="NC_015593.1"/>
</dbReference>
<gene>
    <name evidence="2" type="ORF">Sphch_2576</name>
</gene>